<dbReference type="InterPro" id="IPR002931">
    <property type="entry name" value="Transglutaminase-like"/>
</dbReference>
<dbReference type="KEGG" id="tle:Tlet_0409"/>
<dbReference type="Pfam" id="PF01841">
    <property type="entry name" value="Transglut_core"/>
    <property type="match status" value="1"/>
</dbReference>
<sequence>MHFMMCSLPQDIQREEGLGNFRKALKLIERWLKDERISSIQKERLLYEKERINRLLETYPFSEKQAIVKAKEIIQDFSTEEFHSLLEEGYIDYIVVEGEKKFEKRFIPNIGFALNEYRERIKKDPDSEKARSSLNDRLVELTSGAKPKKYRVHARIEAKIEDGAGFFRVWLPFPKEEFQISDVKFLRASQKDCFISPNSSEQRIVYFEGKEKEYFVEFEYTVREWVHNSGYNIDSNLDQYLCEEPPHIVFTPYIRKLTDTVTGEEKDPYLRARKIYDWITKHVRYSYVRPYATYENIAQYVAENLKGDCGFQAILFITMCRIAGIAARWQSGWYANPYFASPHDWALFYVQPYGWLPADLSFGGARRDNEQFRQFYFGNLDGFRMVANSGFARDFVPKTNFYRDDPTDNQVGEAEAEDRKVRLKSKIQIVKFEEIQEG</sequence>
<dbReference type="EMBL" id="CP000812">
    <property type="protein sequence ID" value="ABV32976.1"/>
    <property type="molecule type" value="Genomic_DNA"/>
</dbReference>
<feature type="domain" description="Transglutaminase-like" evidence="1">
    <location>
        <begin position="301"/>
        <end position="362"/>
    </location>
</feature>
<evidence type="ECO:0000313" key="3">
    <source>
        <dbReference type="Proteomes" id="UP000002016"/>
    </source>
</evidence>
<dbReference type="STRING" id="416591.Tlet_0409"/>
<reference evidence="2 3" key="1">
    <citation type="submission" date="2007-08" db="EMBL/GenBank/DDBJ databases">
        <title>Complete sequence of Thermotoga lettingae TMO.</title>
        <authorList>
            <consortium name="US DOE Joint Genome Institute"/>
            <person name="Copeland A."/>
            <person name="Lucas S."/>
            <person name="Lapidus A."/>
            <person name="Barry K."/>
            <person name="Glavina del Rio T."/>
            <person name="Dalin E."/>
            <person name="Tice H."/>
            <person name="Pitluck S."/>
            <person name="Foster B."/>
            <person name="Bruce D."/>
            <person name="Schmutz J."/>
            <person name="Larimer F."/>
            <person name="Land M."/>
            <person name="Hauser L."/>
            <person name="Kyrpides N."/>
            <person name="Mikhailova N."/>
            <person name="Nelson K."/>
            <person name="Gogarten J.P."/>
            <person name="Noll K."/>
            <person name="Richardson P."/>
        </authorList>
    </citation>
    <scope>NUCLEOTIDE SEQUENCE [LARGE SCALE GENOMIC DNA]</scope>
    <source>
        <strain evidence="3">ATCC BAA-301 / DSM 14385 / NBRC 107922 / TMO</strain>
    </source>
</reference>
<dbReference type="InterPro" id="IPR038765">
    <property type="entry name" value="Papain-like_cys_pep_sf"/>
</dbReference>
<dbReference type="RefSeq" id="WP_012002457.1">
    <property type="nucleotide sequence ID" value="NC_009828.1"/>
</dbReference>
<evidence type="ECO:0000313" key="2">
    <source>
        <dbReference type="EMBL" id="ABV32976.1"/>
    </source>
</evidence>
<proteinExistence type="predicted"/>
<dbReference type="eggNOG" id="COG1305">
    <property type="taxonomic scope" value="Bacteria"/>
</dbReference>
<accession>A8F492</accession>
<gene>
    <name evidence="2" type="ordered locus">Tlet_0409</name>
</gene>
<name>A8F492_PSELT</name>
<dbReference type="SMART" id="SM00460">
    <property type="entry name" value="TGc"/>
    <property type="match status" value="1"/>
</dbReference>
<protein>
    <submittedName>
        <fullName evidence="2">Transglutaminase domain protein</fullName>
    </submittedName>
</protein>
<dbReference type="OrthoDB" id="9804872at2"/>
<dbReference type="PANTHER" id="PTHR38339">
    <property type="entry name" value="TRANSGLUTAMINASE DOMAIN PROTEIN"/>
    <property type="match status" value="1"/>
</dbReference>
<dbReference type="SUPFAM" id="SSF54001">
    <property type="entry name" value="Cysteine proteinases"/>
    <property type="match status" value="1"/>
</dbReference>
<dbReference type="Gene3D" id="3.10.620.30">
    <property type="match status" value="1"/>
</dbReference>
<organism evidence="2 3">
    <name type="scientific">Pseudothermotoga lettingae (strain ATCC BAA-301 / DSM 14385 / NBRC 107922 / TMO)</name>
    <name type="common">Thermotoga lettingae</name>
    <dbReference type="NCBI Taxonomy" id="416591"/>
    <lineage>
        <taxon>Bacteria</taxon>
        <taxon>Thermotogati</taxon>
        <taxon>Thermotogota</taxon>
        <taxon>Thermotogae</taxon>
        <taxon>Thermotogales</taxon>
        <taxon>Thermotogaceae</taxon>
        <taxon>Pseudothermotoga</taxon>
    </lineage>
</organism>
<dbReference type="HOGENOM" id="CLU_044992_0_0_0"/>
<keyword evidence="3" id="KW-1185">Reference proteome</keyword>
<dbReference type="AlphaFoldDB" id="A8F492"/>
<dbReference type="Proteomes" id="UP000002016">
    <property type="component" value="Chromosome"/>
</dbReference>
<reference evidence="2 3" key="2">
    <citation type="journal article" date="2009" name="Proc. Natl. Acad. Sci. U.S.A.">
        <title>On the chimeric nature, thermophilic origin, and phylogenetic placement of the Thermotogales.</title>
        <authorList>
            <person name="Zhaxybayeva O."/>
            <person name="Swithers K.S."/>
            <person name="Lapierre P."/>
            <person name="Fournier G.P."/>
            <person name="Bickhart D.M."/>
            <person name="DeBoy R.T."/>
            <person name="Nelson K.E."/>
            <person name="Nesbo C.L."/>
            <person name="Doolittle W.F."/>
            <person name="Gogarten J.P."/>
            <person name="Noll K.M."/>
        </authorList>
    </citation>
    <scope>NUCLEOTIDE SEQUENCE [LARGE SCALE GENOMIC DNA]</scope>
    <source>
        <strain evidence="3">ATCC BAA-301 / DSM 14385 / NBRC 107922 / TMO</strain>
    </source>
</reference>
<dbReference type="PANTHER" id="PTHR38339:SF1">
    <property type="entry name" value="TRANSGLUTAMINASE-LIKE DOMAIN-CONTAINING PROTEIN"/>
    <property type="match status" value="1"/>
</dbReference>
<evidence type="ECO:0000259" key="1">
    <source>
        <dbReference type="SMART" id="SM00460"/>
    </source>
</evidence>